<accession>A0A388TE36</accession>
<evidence type="ECO:0000313" key="2">
    <source>
        <dbReference type="EMBL" id="GBR75234.1"/>
    </source>
</evidence>
<organism evidence="2 3">
    <name type="scientific">Termititenax aidoneus</name>
    <dbReference type="NCBI Taxonomy" id="2218524"/>
    <lineage>
        <taxon>Bacteria</taxon>
        <taxon>Bacillati</taxon>
        <taxon>Candidatus Margulisiibacteriota</taxon>
        <taxon>Candidatus Termititenacia</taxon>
        <taxon>Candidatus Termititenacales</taxon>
        <taxon>Candidatus Termititenacaceae</taxon>
        <taxon>Candidatus Termititenax</taxon>
    </lineage>
</organism>
<gene>
    <name evidence="2" type="ORF">NO1_2253</name>
</gene>
<comment type="caution">
    <text evidence="2">The sequence shown here is derived from an EMBL/GenBank/DDBJ whole genome shotgun (WGS) entry which is preliminary data.</text>
</comment>
<dbReference type="AlphaFoldDB" id="A0A388TE36"/>
<dbReference type="EMBL" id="BGZN01000203">
    <property type="protein sequence ID" value="GBR75234.1"/>
    <property type="molecule type" value="Genomic_DNA"/>
</dbReference>
<feature type="region of interest" description="Disordered" evidence="1">
    <location>
        <begin position="300"/>
        <end position="401"/>
    </location>
</feature>
<protein>
    <submittedName>
        <fullName evidence="2">Uncharacterized protein</fullName>
    </submittedName>
</protein>
<feature type="non-terminal residue" evidence="2">
    <location>
        <position position="1"/>
    </location>
</feature>
<sequence>KGESRGKITSKISGTAGANLPSAAEMVAGLEAGVASAMLEQLVGKASKLEETDKKIDSQIDKIMSATAGLASAAIAATRAIGDFGKGVAENLDKYKKDKGGNAWGEKGSQLLQEIGDFFSLNETTRGKQGANSFWNSKAGGSILGIANLGASAVGGRKKGTKDLNVTGTGGAMGMFGGGAGIAKFNKAKGEAQGQLEAKIKSRDPNIKTDSEGNIDPAALRKYMKEHKDEPDMKADLEAFGEATTAAAENYLQSESGILKGAAGAVVGLAFAWMKLGAALLTGDLLDWGTRAEKFGGVQEKGQAGEAAAQPPVEPPPPVPEPVTPEPEVTGGTIDEEITLEQKEPMQKVGGDESVGTTLTNTTNVEQTTTYSGGATNYSDSGDRADLASNALGVDRPQTAE</sequence>
<feature type="compositionally biased region" description="Low complexity" evidence="1">
    <location>
        <begin position="357"/>
        <end position="370"/>
    </location>
</feature>
<reference evidence="2 3" key="1">
    <citation type="journal article" date="2019" name="ISME J.">
        <title>Genome analyses of uncultured TG2/ZB3 bacteria in 'Margulisbacteria' specifically attached to ectosymbiotic spirochetes of protists in the termite gut.</title>
        <authorList>
            <person name="Utami Y.D."/>
            <person name="Kuwahara H."/>
            <person name="Igai K."/>
            <person name="Murakami T."/>
            <person name="Sugaya K."/>
            <person name="Morikawa T."/>
            <person name="Nagura Y."/>
            <person name="Yuki M."/>
            <person name="Deevong P."/>
            <person name="Inoue T."/>
            <person name="Kihara K."/>
            <person name="Lo N."/>
            <person name="Yamada A."/>
            <person name="Ohkuma M."/>
            <person name="Hongoh Y."/>
        </authorList>
    </citation>
    <scope>NUCLEOTIDE SEQUENCE [LARGE SCALE GENOMIC DNA]</scope>
    <source>
        <strain evidence="2">NkOx7-01</strain>
    </source>
</reference>
<feature type="compositionally biased region" description="Polar residues" evidence="1">
    <location>
        <begin position="371"/>
        <end position="380"/>
    </location>
</feature>
<feature type="compositionally biased region" description="Pro residues" evidence="1">
    <location>
        <begin position="312"/>
        <end position="325"/>
    </location>
</feature>
<name>A0A388TE36_TERA1</name>
<evidence type="ECO:0000256" key="1">
    <source>
        <dbReference type="SAM" id="MobiDB-lite"/>
    </source>
</evidence>
<feature type="non-terminal residue" evidence="2">
    <location>
        <position position="401"/>
    </location>
</feature>
<evidence type="ECO:0000313" key="3">
    <source>
        <dbReference type="Proteomes" id="UP000269352"/>
    </source>
</evidence>
<dbReference type="Proteomes" id="UP000269352">
    <property type="component" value="Unassembled WGS sequence"/>
</dbReference>
<feature type="compositionally biased region" description="Low complexity" evidence="1">
    <location>
        <begin position="300"/>
        <end position="311"/>
    </location>
</feature>
<proteinExistence type="predicted"/>
<keyword evidence="3" id="KW-1185">Reference proteome</keyword>